<feature type="transmembrane region" description="Helical" evidence="2">
    <location>
        <begin position="581"/>
        <end position="604"/>
    </location>
</feature>
<evidence type="ECO:0000259" key="3">
    <source>
        <dbReference type="PROSITE" id="PS50090"/>
    </source>
</evidence>
<gene>
    <name evidence="4" type="ORF">INT46_000893</name>
</gene>
<reference evidence="4" key="1">
    <citation type="submission" date="2020-12" db="EMBL/GenBank/DDBJ databases">
        <title>Metabolic potential, ecology and presence of endohyphal bacteria is reflected in genomic diversity of Mucoromycotina.</title>
        <authorList>
            <person name="Muszewska A."/>
            <person name="Okrasinska A."/>
            <person name="Steczkiewicz K."/>
            <person name="Drgas O."/>
            <person name="Orlowska M."/>
            <person name="Perlinska-Lenart U."/>
            <person name="Aleksandrzak-Piekarczyk T."/>
            <person name="Szatraj K."/>
            <person name="Zielenkiewicz U."/>
            <person name="Pilsyk S."/>
            <person name="Malc E."/>
            <person name="Mieczkowski P."/>
            <person name="Kruszewska J.S."/>
            <person name="Biernat P."/>
            <person name="Pawlowska J."/>
        </authorList>
    </citation>
    <scope>NUCLEOTIDE SEQUENCE</scope>
    <source>
        <strain evidence="4">CBS 226.32</strain>
    </source>
</reference>
<feature type="compositionally biased region" description="Low complexity" evidence="1">
    <location>
        <begin position="458"/>
        <end position="515"/>
    </location>
</feature>
<evidence type="ECO:0000256" key="1">
    <source>
        <dbReference type="SAM" id="MobiDB-lite"/>
    </source>
</evidence>
<organism evidence="4 5">
    <name type="scientific">Mucor plumbeus</name>
    <dbReference type="NCBI Taxonomy" id="97098"/>
    <lineage>
        <taxon>Eukaryota</taxon>
        <taxon>Fungi</taxon>
        <taxon>Fungi incertae sedis</taxon>
        <taxon>Mucoromycota</taxon>
        <taxon>Mucoromycotina</taxon>
        <taxon>Mucoromycetes</taxon>
        <taxon>Mucorales</taxon>
        <taxon>Mucorineae</taxon>
        <taxon>Mucoraceae</taxon>
        <taxon>Mucor</taxon>
    </lineage>
</organism>
<dbReference type="SUPFAM" id="SSF46689">
    <property type="entry name" value="Homeodomain-like"/>
    <property type="match status" value="1"/>
</dbReference>
<evidence type="ECO:0000313" key="4">
    <source>
        <dbReference type="EMBL" id="KAG2198117.1"/>
    </source>
</evidence>
<feature type="compositionally biased region" description="Basic residues" evidence="1">
    <location>
        <begin position="328"/>
        <end position="429"/>
    </location>
</feature>
<keyword evidence="2" id="KW-0472">Membrane</keyword>
<dbReference type="AlphaFoldDB" id="A0A8H7QTH8"/>
<feature type="compositionally biased region" description="Basic residues" evidence="1">
    <location>
        <begin position="303"/>
        <end position="316"/>
    </location>
</feature>
<feature type="compositionally biased region" description="Polar residues" evidence="1">
    <location>
        <begin position="431"/>
        <end position="445"/>
    </location>
</feature>
<dbReference type="OrthoDB" id="2230048at2759"/>
<protein>
    <recommendedName>
        <fullName evidence="3">Myb-like domain-containing protein</fullName>
    </recommendedName>
</protein>
<keyword evidence="2" id="KW-0812">Transmembrane</keyword>
<dbReference type="Proteomes" id="UP000650833">
    <property type="component" value="Unassembled WGS sequence"/>
</dbReference>
<feature type="compositionally biased region" description="Low complexity" evidence="1">
    <location>
        <begin position="669"/>
        <end position="686"/>
    </location>
</feature>
<dbReference type="EMBL" id="JAEPRC010000401">
    <property type="protein sequence ID" value="KAG2198117.1"/>
    <property type="molecule type" value="Genomic_DNA"/>
</dbReference>
<dbReference type="InterPro" id="IPR001005">
    <property type="entry name" value="SANT/Myb"/>
</dbReference>
<evidence type="ECO:0000256" key="2">
    <source>
        <dbReference type="SAM" id="Phobius"/>
    </source>
</evidence>
<feature type="compositionally biased region" description="Polar residues" evidence="1">
    <location>
        <begin position="555"/>
        <end position="573"/>
    </location>
</feature>
<keyword evidence="2" id="KW-1133">Transmembrane helix</keyword>
<feature type="region of interest" description="Disordered" evidence="1">
    <location>
        <begin position="457"/>
        <end position="534"/>
    </location>
</feature>
<comment type="caution">
    <text evidence="4">The sequence shown here is derived from an EMBL/GenBank/DDBJ whole genome shotgun (WGS) entry which is preliminary data.</text>
</comment>
<feature type="compositionally biased region" description="Basic residues" evidence="1">
    <location>
        <begin position="269"/>
        <end position="284"/>
    </location>
</feature>
<dbReference type="PROSITE" id="PS50090">
    <property type="entry name" value="MYB_LIKE"/>
    <property type="match status" value="1"/>
</dbReference>
<proteinExistence type="predicted"/>
<feature type="compositionally biased region" description="Acidic residues" evidence="1">
    <location>
        <begin position="516"/>
        <end position="529"/>
    </location>
</feature>
<feature type="region of interest" description="Disordered" evidence="1">
    <location>
        <begin position="64"/>
        <end position="91"/>
    </location>
</feature>
<feature type="domain" description="Myb-like" evidence="3">
    <location>
        <begin position="184"/>
        <end position="230"/>
    </location>
</feature>
<sequence length="728" mass="80472">MSLKQISEKDCWFIIGAHQAGATERQCSDLSGLSKTITHNIITNFKKMGSPHASSLSVNALMNSPDKKRKMKNTEESKNIPRKRGRPRKPIEAPFFTRFIVRDALKQARTDQSMCDNDINSPAMYPLDRLNTPPTDEESHHSPALSEKETKRRESIKEDMLPSTPRSIIALDESDDDENGNAMWTMEDDKELLEHVLGLPMKNIKWKAVETQFDDRHLAKMCSERWDYLKKQLIKDIHHVLIEQECDGVNAAALNEKRDDDKVTTTTTTHHHHHHTKSHHRHHTSIPPSTTKTIRNCSLASIQHKKSKSLRHHKSHQTQTIYVCDRSKHTKTTTSKKHTTKKHSTKKHSTKKHSTKKHSTKKHSTKKHKSESTHKKSVSTKKHSTSKFKHTTTTKHKKHSTITTKHKKHITTTKHKKHSSSLTKSKKVKAVTTNHKSSETSTSPIVATALPTADITLTTTSTDNNNDNANTNSNTVNNNNDDNSNDNSSNADSNTDNSNTNNSSNDDTNNNSSNDDTNDDSTNNDEDTDVASSTTSAAPIAAAAGANAAVSTATPTDDNNQVSGQSINSGQAIDSEPQSKVIGVSVGVSVGCLAAVGLAGMFIYKRKQNSKNDQDFEDLDQNSEVNTRWRTQSFMAVVAGAVAKLPNRSNSSSSTRSVGVLGTIRRAASNASSKLSRSTSRSSTQSYGIAVSGPIPPIQRIDGDQAHYYAEPTSPSTMTQQHHHTHAY</sequence>
<accession>A0A8H7QTH8</accession>
<feature type="compositionally biased region" description="Polar residues" evidence="1">
    <location>
        <begin position="286"/>
        <end position="301"/>
    </location>
</feature>
<feature type="region of interest" description="Disordered" evidence="1">
    <location>
        <begin position="110"/>
        <end position="179"/>
    </location>
</feature>
<feature type="region of interest" description="Disordered" evidence="1">
    <location>
        <begin position="669"/>
        <end position="696"/>
    </location>
</feature>
<feature type="compositionally biased region" description="Polar residues" evidence="1">
    <location>
        <begin position="110"/>
        <end position="120"/>
    </location>
</feature>
<feature type="region of interest" description="Disordered" evidence="1">
    <location>
        <begin position="708"/>
        <end position="728"/>
    </location>
</feature>
<feature type="region of interest" description="Disordered" evidence="1">
    <location>
        <begin position="548"/>
        <end position="573"/>
    </location>
</feature>
<name>A0A8H7QTH8_9FUNG</name>
<feature type="region of interest" description="Disordered" evidence="1">
    <location>
        <begin position="257"/>
        <end position="445"/>
    </location>
</feature>
<dbReference type="InterPro" id="IPR009057">
    <property type="entry name" value="Homeodomain-like_sf"/>
</dbReference>
<feature type="compositionally biased region" description="Basic and acidic residues" evidence="1">
    <location>
        <begin position="137"/>
        <end position="160"/>
    </location>
</feature>
<keyword evidence="5" id="KW-1185">Reference proteome</keyword>
<evidence type="ECO:0000313" key="5">
    <source>
        <dbReference type="Proteomes" id="UP000650833"/>
    </source>
</evidence>